<feature type="domain" description="Antitoxin Xre/MbcA/ParS-like toxin-binding" evidence="1">
    <location>
        <begin position="96"/>
        <end position="144"/>
    </location>
</feature>
<accession>A0A8F3IKY5</accession>
<dbReference type="Pfam" id="PF09722">
    <property type="entry name" value="Xre_MbcA_ParS_C"/>
    <property type="match status" value="1"/>
</dbReference>
<reference evidence="4" key="2">
    <citation type="submission" date="2021-02" db="EMBL/GenBank/DDBJ databases">
        <title>Comparative genomics of Ferrovum myxofaciens strains, predominant extremophile bacteria forming large biofilm stalactites in acid mine ecosystems.</title>
        <authorList>
            <person name="Burkartova K."/>
            <person name="Ridl J."/>
            <person name="Pajer P."/>
            <person name="Falteisek L."/>
        </authorList>
    </citation>
    <scope>NUCLEOTIDE SEQUENCE</scope>
    <source>
        <strain evidence="4">MI1III</strain>
    </source>
</reference>
<organism evidence="3 5">
    <name type="scientific">Ferrovum myxofaciens</name>
    <dbReference type="NCBI Taxonomy" id="416213"/>
    <lineage>
        <taxon>Bacteria</taxon>
        <taxon>Pseudomonadati</taxon>
        <taxon>Pseudomonadota</taxon>
        <taxon>Betaproteobacteria</taxon>
        <taxon>Ferrovales</taxon>
        <taxon>Ferrovaceae</taxon>
        <taxon>Ferrovum</taxon>
    </lineage>
</organism>
<name>A0A8F3IKY5_9PROT</name>
<evidence type="ECO:0000313" key="3">
    <source>
        <dbReference type="EMBL" id="KXW57881.1"/>
    </source>
</evidence>
<feature type="domain" description="Antitoxin Xre-like helix-turn-helix" evidence="2">
    <location>
        <begin position="30"/>
        <end position="90"/>
    </location>
</feature>
<evidence type="ECO:0000259" key="1">
    <source>
        <dbReference type="Pfam" id="PF09722"/>
    </source>
</evidence>
<dbReference type="EMBL" id="LRRD01000033">
    <property type="protein sequence ID" value="KXW57881.1"/>
    <property type="molecule type" value="Genomic_DNA"/>
</dbReference>
<proteinExistence type="predicted"/>
<dbReference type="EMBL" id="CP071137">
    <property type="protein sequence ID" value="QWY78291.1"/>
    <property type="molecule type" value="Genomic_DNA"/>
</dbReference>
<sequence>MTIIVKSTQKHLEGFTQWKTRLVKANPGARIKIVREGAHPAVLVTASEHFGIPRNLFARLLGISPATSERKIKAGILLGQTETERLERIALIENEAERVFGTPNMARDWLTKNNTALGATPLSMMDTETGAGEVRKVLSSIAYGGAV</sequence>
<keyword evidence="5" id="KW-1185">Reference proteome</keyword>
<dbReference type="Proteomes" id="UP000683551">
    <property type="component" value="Chromosome"/>
</dbReference>
<dbReference type="InterPro" id="IPR046847">
    <property type="entry name" value="Xre-like_HTH"/>
</dbReference>
<evidence type="ECO:0000313" key="4">
    <source>
        <dbReference type="EMBL" id="QWY78291.1"/>
    </source>
</evidence>
<dbReference type="Proteomes" id="UP000075653">
    <property type="component" value="Unassembled WGS sequence"/>
</dbReference>
<evidence type="ECO:0000313" key="5">
    <source>
        <dbReference type="Proteomes" id="UP000075653"/>
    </source>
</evidence>
<reference evidence="3 5" key="1">
    <citation type="submission" date="2016-01" db="EMBL/GenBank/DDBJ databases">
        <title>Genome sequence of the acidophilic iron oxidising Ferrovum strain Z-31.</title>
        <authorList>
            <person name="Poehlein A."/>
            <person name="Ullrich S.R."/>
            <person name="Schloemann M."/>
            <person name="Muehling M."/>
            <person name="Daniel R."/>
        </authorList>
    </citation>
    <scope>NUCLEOTIDE SEQUENCE [LARGE SCALE GENOMIC DNA]</scope>
    <source>
        <strain evidence="3 5">Z-31</strain>
    </source>
</reference>
<dbReference type="Pfam" id="PF20432">
    <property type="entry name" value="Xre-like-HTH"/>
    <property type="match status" value="1"/>
</dbReference>
<dbReference type="PATRIC" id="fig|1789004.3.peg.1619"/>
<dbReference type="InterPro" id="IPR024467">
    <property type="entry name" value="Xre/MbcA/ParS-like_toxin-bd"/>
</dbReference>
<dbReference type="AlphaFoldDB" id="A0A8F3IKY5"/>
<dbReference type="RefSeq" id="WP_082783245.1">
    <property type="nucleotide sequence ID" value="NZ_CP070327.1"/>
</dbReference>
<protein>
    <submittedName>
        <fullName evidence="4">DUF2384 domain-containing protein</fullName>
    </submittedName>
</protein>
<evidence type="ECO:0000259" key="2">
    <source>
        <dbReference type="Pfam" id="PF20432"/>
    </source>
</evidence>
<accession>A0A149VXB7</accession>
<dbReference type="GO" id="GO:0003677">
    <property type="term" value="F:DNA binding"/>
    <property type="evidence" value="ECO:0007669"/>
    <property type="project" value="InterPro"/>
</dbReference>
<gene>
    <name evidence="3" type="ORF">FEMY_15880</name>
    <name evidence="4" type="ORF">JZL65_04235</name>
</gene>